<reference evidence="3 4" key="1">
    <citation type="journal article" date="2021" name="MBio">
        <title>A New Model Trypanosomatid, Novymonas esmeraldas: Genomic Perception of Its 'Candidatus Pandoraea novymonadis' Endosymbiont.</title>
        <authorList>
            <person name="Zakharova A."/>
            <person name="Saura A."/>
            <person name="Butenko A."/>
            <person name="Podesvova L."/>
            <person name="Warmusova S."/>
            <person name="Kostygov A.Y."/>
            <person name="Nenarokova A."/>
            <person name="Lukes J."/>
            <person name="Opperdoes F.R."/>
            <person name="Yurchenko V."/>
        </authorList>
    </citation>
    <scope>NUCLEOTIDE SEQUENCE [LARGE SCALE GENOMIC DNA]</scope>
    <source>
        <strain evidence="3 4">E262AT.01</strain>
    </source>
</reference>
<accession>A0AAW0EZY1</accession>
<evidence type="ECO:0000256" key="2">
    <source>
        <dbReference type="SAM" id="Phobius"/>
    </source>
</evidence>
<evidence type="ECO:0000313" key="3">
    <source>
        <dbReference type="EMBL" id="KAK7199087.1"/>
    </source>
</evidence>
<feature type="transmembrane region" description="Helical" evidence="2">
    <location>
        <begin position="56"/>
        <end position="80"/>
    </location>
</feature>
<dbReference type="AlphaFoldDB" id="A0AAW0EZY1"/>
<keyword evidence="2" id="KW-1133">Transmembrane helix</keyword>
<proteinExistence type="predicted"/>
<protein>
    <submittedName>
        <fullName evidence="3">Uncharacterized protein</fullName>
    </submittedName>
</protein>
<evidence type="ECO:0000313" key="4">
    <source>
        <dbReference type="Proteomes" id="UP001430356"/>
    </source>
</evidence>
<comment type="caution">
    <text evidence="3">The sequence shown here is derived from an EMBL/GenBank/DDBJ whole genome shotgun (WGS) entry which is preliminary data.</text>
</comment>
<gene>
    <name evidence="3" type="ORF">NESM_000877700</name>
</gene>
<feature type="region of interest" description="Disordered" evidence="1">
    <location>
        <begin position="94"/>
        <end position="149"/>
    </location>
</feature>
<dbReference type="EMBL" id="JAECZO010000211">
    <property type="protein sequence ID" value="KAK7199087.1"/>
    <property type="molecule type" value="Genomic_DNA"/>
</dbReference>
<evidence type="ECO:0000256" key="1">
    <source>
        <dbReference type="SAM" id="MobiDB-lite"/>
    </source>
</evidence>
<keyword evidence="2" id="KW-0472">Membrane</keyword>
<sequence length="149" mass="15305">MDGVSSVTPPLSRAPGADLCSQRDINTSYTFRVSSTGRLCKETAQVDTVCNGTCRIVVTCVIAATVVAISILVTTGCCIVRRRRALTCVKVRRSETSRGRAGAAAAGATTATHASSAVKQKEEAAERATAVPSAAHGDGPSALLSALQQ</sequence>
<organism evidence="3 4">
    <name type="scientific">Novymonas esmeraldas</name>
    <dbReference type="NCBI Taxonomy" id="1808958"/>
    <lineage>
        <taxon>Eukaryota</taxon>
        <taxon>Discoba</taxon>
        <taxon>Euglenozoa</taxon>
        <taxon>Kinetoplastea</taxon>
        <taxon>Metakinetoplastina</taxon>
        <taxon>Trypanosomatida</taxon>
        <taxon>Trypanosomatidae</taxon>
        <taxon>Novymonas</taxon>
    </lineage>
</organism>
<keyword evidence="2" id="KW-0812">Transmembrane</keyword>
<dbReference type="Proteomes" id="UP001430356">
    <property type="component" value="Unassembled WGS sequence"/>
</dbReference>
<feature type="compositionally biased region" description="Low complexity" evidence="1">
    <location>
        <begin position="99"/>
        <end position="117"/>
    </location>
</feature>
<keyword evidence="4" id="KW-1185">Reference proteome</keyword>
<name>A0AAW0EZY1_9TRYP</name>